<accession>B7L9Q7</accession>
<proteinExistence type="inferred from homology"/>
<dbReference type="GO" id="GO:0016757">
    <property type="term" value="F:glycosyltransferase activity"/>
    <property type="evidence" value="ECO:0007669"/>
    <property type="project" value="UniProtKB-KW"/>
</dbReference>
<evidence type="ECO:0000256" key="1">
    <source>
        <dbReference type="ARBA" id="ARBA00006739"/>
    </source>
</evidence>
<evidence type="ECO:0000256" key="2">
    <source>
        <dbReference type="ARBA" id="ARBA00022676"/>
    </source>
</evidence>
<dbReference type="InterPro" id="IPR050834">
    <property type="entry name" value="Glycosyltransf_2"/>
</dbReference>
<dbReference type="SUPFAM" id="SSF53448">
    <property type="entry name" value="Nucleotide-diphospho-sugar transferases"/>
    <property type="match status" value="1"/>
</dbReference>
<organism evidence="5 6">
    <name type="scientific">Escherichia coli (strain 55989 / EAEC)</name>
    <dbReference type="NCBI Taxonomy" id="585055"/>
    <lineage>
        <taxon>Bacteria</taxon>
        <taxon>Pseudomonadati</taxon>
        <taxon>Pseudomonadota</taxon>
        <taxon>Gammaproteobacteria</taxon>
        <taxon>Enterobacterales</taxon>
        <taxon>Enterobacteriaceae</taxon>
        <taxon>Escherichia</taxon>
    </lineage>
</organism>
<dbReference type="KEGG" id="eck:EC55989_2289"/>
<dbReference type="PANTHER" id="PTHR43685">
    <property type="entry name" value="GLYCOSYLTRANSFERASE"/>
    <property type="match status" value="1"/>
</dbReference>
<keyword evidence="2" id="KW-0328">Glycosyltransferase</keyword>
<keyword evidence="3 5" id="KW-0808">Transferase</keyword>
<evidence type="ECO:0000259" key="4">
    <source>
        <dbReference type="Pfam" id="PF00535"/>
    </source>
</evidence>
<dbReference type="InterPro" id="IPR001173">
    <property type="entry name" value="Glyco_trans_2-like"/>
</dbReference>
<keyword evidence="6" id="KW-1185">Reference proteome</keyword>
<dbReference type="CAZy" id="GT2">
    <property type="family name" value="Glycosyltransferase Family 2"/>
</dbReference>
<reference evidence="6" key="1">
    <citation type="journal article" date="2009" name="PLoS Genet.">
        <title>Organised genome dynamics in the Escherichia coli species results in highly diverse adaptive paths.</title>
        <authorList>
            <person name="Touchon M."/>
            <person name="Hoede C."/>
            <person name="Tenaillon O."/>
            <person name="Barbe V."/>
            <person name="Baeriswyl S."/>
            <person name="Bidet P."/>
            <person name="Bingen E."/>
            <person name="Bonacorsi S."/>
            <person name="Bouchier C."/>
            <person name="Bouvet O."/>
            <person name="Calteau A."/>
            <person name="Chiapello H."/>
            <person name="Clermont O."/>
            <person name="Cruveiller S."/>
            <person name="Danchin A."/>
            <person name="Diard M."/>
            <person name="Dossat C."/>
            <person name="Karoui M.E."/>
            <person name="Frapy E."/>
            <person name="Garry L."/>
            <person name="Ghigo J.M."/>
            <person name="Gilles A.M."/>
            <person name="Johnson J."/>
            <person name="Le Bouguenec C."/>
            <person name="Lescat M."/>
            <person name="Mangenot S."/>
            <person name="Martinez-Jehanne V."/>
            <person name="Matic I."/>
            <person name="Nassif X."/>
            <person name="Oztas S."/>
            <person name="Petit M.A."/>
            <person name="Pichon C."/>
            <person name="Rouy Z."/>
            <person name="Ruf C.S."/>
            <person name="Schneider D."/>
            <person name="Tourret J."/>
            <person name="Vacherie B."/>
            <person name="Vallenet D."/>
            <person name="Medigue C."/>
            <person name="Rocha E.P.C."/>
            <person name="Denamur E."/>
        </authorList>
    </citation>
    <scope>NUCLEOTIDE SEQUENCE [LARGE SCALE GENOMIC DNA]</scope>
    <source>
        <strain evidence="6">55989 / EAEC</strain>
    </source>
</reference>
<evidence type="ECO:0000313" key="5">
    <source>
        <dbReference type="EMBL" id="CAU98162.1"/>
    </source>
</evidence>
<dbReference type="AlphaFoldDB" id="B7L9Q7"/>
<dbReference type="PANTHER" id="PTHR43685:SF5">
    <property type="entry name" value="GLYCOSYLTRANSFERASE EPSE-RELATED"/>
    <property type="match status" value="1"/>
</dbReference>
<evidence type="ECO:0000256" key="3">
    <source>
        <dbReference type="ARBA" id="ARBA00022679"/>
    </source>
</evidence>
<sequence length="272" mass="31699">MYIIMKFSVLLSLYYKESALFLHDCLESIASNTCAPDQIVIVFDGYISDDLLHVVNEFSSRLPIDIVRLSNNVGLGKALNHGLQYCRNELIFRMDTDDICLPERFALQLSYMKSHPEVVLLGSAIEEFDNTMKIRQGKRFSVIYHEDIKKFAKKRNPFNHMTVVFRKSVIEKLGGYQHHYLMEDYNLWLRILAADYRTHNLSEVLVNVRAGRNMLCRRKGYSYIRSEILLAKLKYELQLDNLTGVIYTGVIRIIPRILPVSLLKLVYNILRK</sequence>
<dbReference type="InterPro" id="IPR029044">
    <property type="entry name" value="Nucleotide-diphossugar_trans"/>
</dbReference>
<evidence type="ECO:0000313" key="6">
    <source>
        <dbReference type="Proteomes" id="UP000000746"/>
    </source>
</evidence>
<feature type="domain" description="Glycosyltransferase 2-like" evidence="4">
    <location>
        <begin position="15"/>
        <end position="173"/>
    </location>
</feature>
<dbReference type="Pfam" id="PF00535">
    <property type="entry name" value="Glycos_transf_2"/>
    <property type="match status" value="1"/>
</dbReference>
<dbReference type="EMBL" id="CU928145">
    <property type="protein sequence ID" value="CAU98162.1"/>
    <property type="molecule type" value="Genomic_DNA"/>
</dbReference>
<name>B7L9Q7_ECO55</name>
<dbReference type="Proteomes" id="UP000000746">
    <property type="component" value="Chromosome"/>
</dbReference>
<gene>
    <name evidence="5" type="ordered locus">EC55989_2289</name>
</gene>
<protein>
    <submittedName>
        <fullName evidence="5">Glycosyl transferase, putative</fullName>
    </submittedName>
</protein>
<dbReference type="Gene3D" id="3.90.550.10">
    <property type="entry name" value="Spore Coat Polysaccharide Biosynthesis Protein SpsA, Chain A"/>
    <property type="match status" value="1"/>
</dbReference>
<comment type="similarity">
    <text evidence="1">Belongs to the glycosyltransferase 2 family.</text>
</comment>
<dbReference type="HOGENOM" id="CLU_025996_0_9_6"/>